<dbReference type="Pfam" id="PF14316">
    <property type="entry name" value="DUF4381"/>
    <property type="match status" value="1"/>
</dbReference>
<organism evidence="3 4">
    <name type="scientific">Dyella thiooxydans</name>
    <dbReference type="NCBI Taxonomy" id="445710"/>
    <lineage>
        <taxon>Bacteria</taxon>
        <taxon>Pseudomonadati</taxon>
        <taxon>Pseudomonadota</taxon>
        <taxon>Gammaproteobacteria</taxon>
        <taxon>Lysobacterales</taxon>
        <taxon>Rhodanobacteraceae</taxon>
        <taxon>Dyella</taxon>
    </lineage>
</organism>
<accession>A0A160N1W0</accession>
<proteinExistence type="predicted"/>
<dbReference type="InterPro" id="IPR025489">
    <property type="entry name" value="DUF4381"/>
</dbReference>
<keyword evidence="2" id="KW-0812">Transmembrane</keyword>
<keyword evidence="2" id="KW-0472">Membrane</keyword>
<gene>
    <name evidence="3" type="ORF">ATSB10_23890</name>
</gene>
<feature type="region of interest" description="Disordered" evidence="1">
    <location>
        <begin position="1"/>
        <end position="21"/>
    </location>
</feature>
<evidence type="ECO:0000256" key="2">
    <source>
        <dbReference type="SAM" id="Phobius"/>
    </source>
</evidence>
<evidence type="ECO:0000256" key="1">
    <source>
        <dbReference type="SAM" id="MobiDB-lite"/>
    </source>
</evidence>
<dbReference type="KEGG" id="dtx:ATSB10_23890"/>
<evidence type="ECO:0008006" key="5">
    <source>
        <dbReference type="Google" id="ProtNLM"/>
    </source>
</evidence>
<evidence type="ECO:0000313" key="3">
    <source>
        <dbReference type="EMBL" id="AND69843.1"/>
    </source>
</evidence>
<feature type="transmembrane region" description="Helical" evidence="2">
    <location>
        <begin position="38"/>
        <end position="58"/>
    </location>
</feature>
<dbReference type="Proteomes" id="UP000077255">
    <property type="component" value="Chromosome"/>
</dbReference>
<sequence>MSLPLPASAASAASAPSGPELRDIHLPPPPSWWPPAPGWWVLAALASLLLAWAVWRWISRQRHLRARAALLALVDDALSGTEGRPQEAAAALHALLRRAVRRLDGGGGTLRGEAWRAILERVPVDASVIDRLTQLDTLIYRPSQAIERDALADAVRVWLGALADQTRRSRANRRARR</sequence>
<evidence type="ECO:0000313" key="4">
    <source>
        <dbReference type="Proteomes" id="UP000077255"/>
    </source>
</evidence>
<keyword evidence="4" id="KW-1185">Reference proteome</keyword>
<dbReference type="PATRIC" id="fig|445710.3.peg.2382"/>
<dbReference type="RefSeq" id="WP_063672975.1">
    <property type="nucleotide sequence ID" value="NZ_CP014841.1"/>
</dbReference>
<dbReference type="AlphaFoldDB" id="A0A160N1W0"/>
<name>A0A160N1W0_9GAMM</name>
<dbReference type="EMBL" id="CP014841">
    <property type="protein sequence ID" value="AND69843.1"/>
    <property type="molecule type" value="Genomic_DNA"/>
</dbReference>
<feature type="compositionally biased region" description="Low complexity" evidence="1">
    <location>
        <begin position="1"/>
        <end position="17"/>
    </location>
</feature>
<reference evidence="3 4" key="1">
    <citation type="submission" date="2016-02" db="EMBL/GenBank/DDBJ databases">
        <title>Complete genome sequencing and analysis of ATSB10, Dyella thiooxydans isolated from rhizosphere soil of sunflower (Helianthus annuus L.).</title>
        <authorList>
            <person name="Lee Y."/>
            <person name="Hwangbo K."/>
            <person name="Chung H."/>
            <person name="Yoo J."/>
            <person name="Kim K.Y."/>
            <person name="Sa T.M."/>
            <person name="Um Y."/>
            <person name="Madhaiyan M."/>
        </authorList>
    </citation>
    <scope>NUCLEOTIDE SEQUENCE [LARGE SCALE GENOMIC DNA]</scope>
    <source>
        <strain evidence="3 4">ATSB10</strain>
    </source>
</reference>
<keyword evidence="2" id="KW-1133">Transmembrane helix</keyword>
<dbReference type="OrthoDB" id="5955310at2"/>
<protein>
    <recommendedName>
        <fullName evidence="5">DUF4381 domain-containing protein</fullName>
    </recommendedName>
</protein>
<dbReference type="STRING" id="445710.ATSB10_23890"/>